<dbReference type="RefSeq" id="WP_255573762.1">
    <property type="nucleotide sequence ID" value="NZ_CAJRAF010000002.1"/>
</dbReference>
<name>A0A916JDA6_9BACT</name>
<accession>A0A916JDA6</accession>
<organism evidence="1 2">
    <name type="scientific">Dyadobacter helix</name>
    <dbReference type="NCBI Taxonomy" id="2822344"/>
    <lineage>
        <taxon>Bacteria</taxon>
        <taxon>Pseudomonadati</taxon>
        <taxon>Bacteroidota</taxon>
        <taxon>Cytophagia</taxon>
        <taxon>Cytophagales</taxon>
        <taxon>Spirosomataceae</taxon>
        <taxon>Dyadobacter</taxon>
    </lineage>
</organism>
<dbReference type="EMBL" id="CAJRAF010000002">
    <property type="protein sequence ID" value="CAG5000983.1"/>
    <property type="molecule type" value="Genomic_DNA"/>
</dbReference>
<keyword evidence="2" id="KW-1185">Reference proteome</keyword>
<gene>
    <name evidence="1" type="ORF">DYBT9275_02571</name>
</gene>
<dbReference type="AlphaFoldDB" id="A0A916JDA6"/>
<proteinExistence type="predicted"/>
<comment type="caution">
    <text evidence="1">The sequence shown here is derived from an EMBL/GenBank/DDBJ whole genome shotgun (WGS) entry which is preliminary data.</text>
</comment>
<protein>
    <submittedName>
        <fullName evidence="1">Uncharacterized protein</fullName>
    </submittedName>
</protein>
<evidence type="ECO:0000313" key="1">
    <source>
        <dbReference type="EMBL" id="CAG5000983.1"/>
    </source>
</evidence>
<sequence length="41" mass="4963">MLYSTAEGGGLRKDFFSDNSIFYILHLFDQRPDVIVWYKYR</sequence>
<reference evidence="1" key="1">
    <citation type="submission" date="2021-04" db="EMBL/GenBank/DDBJ databases">
        <authorList>
            <person name="Rodrigo-Torres L."/>
            <person name="Arahal R. D."/>
            <person name="Lucena T."/>
        </authorList>
    </citation>
    <scope>NUCLEOTIDE SEQUENCE</scope>
    <source>
        <strain evidence="1">CECT 9275</strain>
    </source>
</reference>
<dbReference type="Proteomes" id="UP000680038">
    <property type="component" value="Unassembled WGS sequence"/>
</dbReference>
<evidence type="ECO:0000313" key="2">
    <source>
        <dbReference type="Proteomes" id="UP000680038"/>
    </source>
</evidence>